<dbReference type="HOGENOM" id="CLU_002639_2_8_1"/>
<evidence type="ECO:0000313" key="2">
    <source>
        <dbReference type="EMBL" id="EPE04366.1"/>
    </source>
</evidence>
<dbReference type="VEuPathDB" id="FungiDB:F503_01370"/>
<evidence type="ECO:0000259" key="1">
    <source>
        <dbReference type="Pfam" id="PF06985"/>
    </source>
</evidence>
<proteinExistence type="predicted"/>
<reference evidence="2 3" key="1">
    <citation type="journal article" date="2013" name="BMC Genomics">
        <title>The genome and transcriptome of the pine saprophyte Ophiostoma piceae, and a comparison with the bark beetle-associated pine pathogen Grosmannia clavigera.</title>
        <authorList>
            <person name="Haridas S."/>
            <person name="Wang Y."/>
            <person name="Lim L."/>
            <person name="Massoumi Alamouti S."/>
            <person name="Jackman S."/>
            <person name="Docking R."/>
            <person name="Robertson G."/>
            <person name="Birol I."/>
            <person name="Bohlmann J."/>
            <person name="Breuil C."/>
        </authorList>
    </citation>
    <scope>NUCLEOTIDE SEQUENCE [LARGE SCALE GENOMIC DNA]</scope>
    <source>
        <strain evidence="2 3">UAMH 11346</strain>
    </source>
</reference>
<dbReference type="Pfam" id="PF06985">
    <property type="entry name" value="HET"/>
    <property type="match status" value="1"/>
</dbReference>
<organism evidence="2 3">
    <name type="scientific">Ophiostoma piceae (strain UAMH 11346)</name>
    <name type="common">Sap stain fungus</name>
    <dbReference type="NCBI Taxonomy" id="1262450"/>
    <lineage>
        <taxon>Eukaryota</taxon>
        <taxon>Fungi</taxon>
        <taxon>Dikarya</taxon>
        <taxon>Ascomycota</taxon>
        <taxon>Pezizomycotina</taxon>
        <taxon>Sordariomycetes</taxon>
        <taxon>Sordariomycetidae</taxon>
        <taxon>Ophiostomatales</taxon>
        <taxon>Ophiostomataceae</taxon>
        <taxon>Ophiostoma</taxon>
    </lineage>
</organism>
<dbReference type="OrthoDB" id="5125733at2759"/>
<dbReference type="AlphaFoldDB" id="S3BY27"/>
<keyword evidence="3" id="KW-1185">Reference proteome</keyword>
<accession>S3BY27</accession>
<sequence length="816" mass="90626">MAQGTCPECDLYDLASHAWLDFDFNISKTTEACRLLDGERAGCDACALVVSAIGAWQPGWLTGANQTKLKVESLEASLSVMLWPDTDDKKELLVYLHTDSARDPTGKTNFGRRRAVVADTRTQAAADWIALWLSDCVANHAGCAVASLVTDPEVTEKDKIMQAAANSVFTSTFMPRRILDLERGGRPGSDDRVWLVEELPDAVPYAALSYCWGSDLNGVLQTVRSNLQSHIQNGIPIASLSKTIQDAVSVCRRISRSQNSDGHCRIRYLWIDALCIVQDDVADWQQEASTMRSVYQSSHVTLVARVAASCHQGFLGPQMLGQPSRQAVWDWTPQSGTHTQAKMILRVEDKESLDNEIRKQPLEMRAWTLQEIVLPRRLVHFSGNEMYWECQTARVAEGGYSGRDLRGDWCSDWLFKTELQSELRQTVLVSPAENATSEHTERNERTEYLPHEANCSGWMALVEKYSRRQLTKPADKLVAIDGLAQTAGIVGEWARATPGSDTLYVYAPGVAMAAAAKTYSHSQAYVCGLFRSHLVRQLLWSADAHVQGTGAGTRSPQLQAPSWSWASVQAAVQYRNRHNSSKEFEALVTVDDIELNVNAYGRTESAALLVTGYTVFVAVRTAVFPFKTATMSILSPSDRRKDRISVVRPVGGTSFEVSYDDTGPGHVPGLAASDPGYACWVGTQRRQTFERRRLEMRMPESVKNSNSTEAVRDYGTRHGIPPQVGCQFPPDSASSQPKLKSKWCPSCAVPAPQEEYCCLRIMQQAYLKDTAGYYLVLRRSPRVPGAWQRVGIGHYIKRTVGEELFNGQQRTSLRII</sequence>
<gene>
    <name evidence="2" type="ORF">F503_01370</name>
</gene>
<evidence type="ECO:0000313" key="3">
    <source>
        <dbReference type="Proteomes" id="UP000016923"/>
    </source>
</evidence>
<dbReference type="InterPro" id="IPR010730">
    <property type="entry name" value="HET"/>
</dbReference>
<protein>
    <submittedName>
        <fullName evidence="2">Heterokaryon incompatibility protein</fullName>
    </submittedName>
</protein>
<feature type="domain" description="Heterokaryon incompatibility" evidence="1">
    <location>
        <begin position="205"/>
        <end position="371"/>
    </location>
</feature>
<dbReference type="PANTHER" id="PTHR33112">
    <property type="entry name" value="DOMAIN PROTEIN, PUTATIVE-RELATED"/>
    <property type="match status" value="1"/>
</dbReference>
<dbReference type="Proteomes" id="UP000016923">
    <property type="component" value="Unassembled WGS sequence"/>
</dbReference>
<name>S3BY27_OPHP1</name>
<dbReference type="PANTHER" id="PTHR33112:SF10">
    <property type="entry name" value="TOL"/>
    <property type="match status" value="1"/>
</dbReference>
<dbReference type="EMBL" id="KE148161">
    <property type="protein sequence ID" value="EPE04366.1"/>
    <property type="molecule type" value="Genomic_DNA"/>
</dbReference>
<dbReference type="eggNOG" id="ENOG502SJD3">
    <property type="taxonomic scope" value="Eukaryota"/>
</dbReference>